<dbReference type="RefSeq" id="WP_212535749.1">
    <property type="nucleotide sequence ID" value="NZ_JAGTUU010000002.1"/>
</dbReference>
<organism evidence="3 4">
    <name type="scientific">Thetidibacter halocola</name>
    <dbReference type="NCBI Taxonomy" id="2827239"/>
    <lineage>
        <taxon>Bacteria</taxon>
        <taxon>Pseudomonadati</taxon>
        <taxon>Pseudomonadota</taxon>
        <taxon>Alphaproteobacteria</taxon>
        <taxon>Rhodobacterales</taxon>
        <taxon>Roseobacteraceae</taxon>
        <taxon>Thetidibacter</taxon>
    </lineage>
</organism>
<dbReference type="PANTHER" id="PTHR48207:SF3">
    <property type="entry name" value="SUCCINATE--HYDROXYMETHYLGLUTARATE COA-TRANSFERASE"/>
    <property type="match status" value="1"/>
</dbReference>
<dbReference type="Proteomes" id="UP000681356">
    <property type="component" value="Unassembled WGS sequence"/>
</dbReference>
<protein>
    <submittedName>
        <fullName evidence="3">CoA transferase</fullName>
    </submittedName>
</protein>
<dbReference type="InterPro" id="IPR023606">
    <property type="entry name" value="CoA-Trfase_III_dom_1_sf"/>
</dbReference>
<proteinExistence type="predicted"/>
<dbReference type="InterPro" id="IPR003673">
    <property type="entry name" value="CoA-Trfase_fam_III"/>
</dbReference>
<evidence type="ECO:0000256" key="2">
    <source>
        <dbReference type="SAM" id="MobiDB-lite"/>
    </source>
</evidence>
<dbReference type="AlphaFoldDB" id="A0A8J8B7Q3"/>
<dbReference type="PANTHER" id="PTHR48207">
    <property type="entry name" value="SUCCINATE--HYDROXYMETHYLGLUTARATE COA-TRANSFERASE"/>
    <property type="match status" value="1"/>
</dbReference>
<sequence length="364" mass="38378">MRALEGLTVVAVEQAVAAPFASSRLADAGARVIKVERPEGDFARGYDDVAAGQSSYFVWLNRGKESVTLDLTGDAGKARLESLLAGADVLIQNLKPGALTKLGFAIDRLRADYPRLITCSISGYGEDGPMADRKAYDLLIQAESGLCSITGGPSEPARVGVSLVDIATGATAHAAILEALIRRGITGEGAEISVSMFDVMADWLTVPLLNHEGGKSPKRIGLAHPSIAPYGVFETGDGPPVLISIQSDREWRVLCERFIGDASLGTDPRLATNVARVSYRDFTDGIVAQAFARRSSTEAVAILSEADIALAMVNDMGGLSAHPHLRRVTVNSPNGSVSFPAPGAQVKGETRQYGPVPALNPLEE</sequence>
<dbReference type="EMBL" id="JAGTUU010000002">
    <property type="protein sequence ID" value="MBS0123795.1"/>
    <property type="molecule type" value="Genomic_DNA"/>
</dbReference>
<dbReference type="Gene3D" id="3.40.50.10540">
    <property type="entry name" value="Crotonobetainyl-coa:carnitine coa-transferase, domain 1"/>
    <property type="match status" value="1"/>
</dbReference>
<evidence type="ECO:0000313" key="3">
    <source>
        <dbReference type="EMBL" id="MBS0123795.1"/>
    </source>
</evidence>
<keyword evidence="4" id="KW-1185">Reference proteome</keyword>
<name>A0A8J8B7Q3_9RHOB</name>
<reference evidence="3" key="1">
    <citation type="submission" date="2021-04" db="EMBL/GenBank/DDBJ databases">
        <authorList>
            <person name="Yoon J."/>
        </authorList>
    </citation>
    <scope>NUCLEOTIDE SEQUENCE</scope>
    <source>
        <strain evidence="3">KMU-90</strain>
    </source>
</reference>
<dbReference type="GO" id="GO:0008410">
    <property type="term" value="F:CoA-transferase activity"/>
    <property type="evidence" value="ECO:0007669"/>
    <property type="project" value="TreeGrafter"/>
</dbReference>
<accession>A0A8J8B7Q3</accession>
<dbReference type="SUPFAM" id="SSF89796">
    <property type="entry name" value="CoA-transferase family III (CaiB/BaiF)"/>
    <property type="match status" value="1"/>
</dbReference>
<keyword evidence="1 3" id="KW-0808">Transferase</keyword>
<dbReference type="InterPro" id="IPR050483">
    <property type="entry name" value="CoA-transferase_III_domain"/>
</dbReference>
<dbReference type="InterPro" id="IPR044855">
    <property type="entry name" value="CoA-Trfase_III_dom3_sf"/>
</dbReference>
<evidence type="ECO:0000313" key="4">
    <source>
        <dbReference type="Proteomes" id="UP000681356"/>
    </source>
</evidence>
<comment type="caution">
    <text evidence="3">The sequence shown here is derived from an EMBL/GenBank/DDBJ whole genome shotgun (WGS) entry which is preliminary data.</text>
</comment>
<evidence type="ECO:0000256" key="1">
    <source>
        <dbReference type="ARBA" id="ARBA00022679"/>
    </source>
</evidence>
<dbReference type="Pfam" id="PF02515">
    <property type="entry name" value="CoA_transf_3"/>
    <property type="match status" value="1"/>
</dbReference>
<gene>
    <name evidence="3" type="ORF">KB874_06565</name>
</gene>
<dbReference type="Gene3D" id="3.30.1540.10">
    <property type="entry name" value="formyl-coa transferase, domain 3"/>
    <property type="match status" value="1"/>
</dbReference>
<feature type="region of interest" description="Disordered" evidence="2">
    <location>
        <begin position="331"/>
        <end position="364"/>
    </location>
</feature>